<keyword evidence="3" id="KW-1185">Reference proteome</keyword>
<evidence type="ECO:0000313" key="3">
    <source>
        <dbReference type="Proteomes" id="UP000826271"/>
    </source>
</evidence>
<name>A0AAV6XLH8_9LAMI</name>
<gene>
    <name evidence="2" type="ORF">BUALT_Bualt04G0051700</name>
</gene>
<feature type="region of interest" description="Disordered" evidence="1">
    <location>
        <begin position="1"/>
        <end position="30"/>
    </location>
</feature>
<organism evidence="2 3">
    <name type="scientific">Buddleja alternifolia</name>
    <dbReference type="NCBI Taxonomy" id="168488"/>
    <lineage>
        <taxon>Eukaryota</taxon>
        <taxon>Viridiplantae</taxon>
        <taxon>Streptophyta</taxon>
        <taxon>Embryophyta</taxon>
        <taxon>Tracheophyta</taxon>
        <taxon>Spermatophyta</taxon>
        <taxon>Magnoliopsida</taxon>
        <taxon>eudicotyledons</taxon>
        <taxon>Gunneridae</taxon>
        <taxon>Pentapetalae</taxon>
        <taxon>asterids</taxon>
        <taxon>lamiids</taxon>
        <taxon>Lamiales</taxon>
        <taxon>Scrophulariaceae</taxon>
        <taxon>Buddlejeae</taxon>
        <taxon>Buddleja</taxon>
    </lineage>
</organism>
<comment type="caution">
    <text evidence="2">The sequence shown here is derived from an EMBL/GenBank/DDBJ whole genome shotgun (WGS) entry which is preliminary data.</text>
</comment>
<feature type="region of interest" description="Disordered" evidence="1">
    <location>
        <begin position="62"/>
        <end position="86"/>
    </location>
</feature>
<evidence type="ECO:0000313" key="2">
    <source>
        <dbReference type="EMBL" id="KAG8383804.1"/>
    </source>
</evidence>
<dbReference type="EMBL" id="WHWC01000004">
    <property type="protein sequence ID" value="KAG8383804.1"/>
    <property type="molecule type" value="Genomic_DNA"/>
</dbReference>
<proteinExistence type="predicted"/>
<reference evidence="2" key="1">
    <citation type="submission" date="2019-10" db="EMBL/GenBank/DDBJ databases">
        <authorList>
            <person name="Zhang R."/>
            <person name="Pan Y."/>
            <person name="Wang J."/>
            <person name="Ma R."/>
            <person name="Yu S."/>
        </authorList>
    </citation>
    <scope>NUCLEOTIDE SEQUENCE</scope>
    <source>
        <strain evidence="2">LA-IB0</strain>
        <tissue evidence="2">Leaf</tissue>
    </source>
</reference>
<sequence>MERFRSQSPHRVSEPRKKWQRRGRAPKAMVHLQSGIGEDKCQRRIRNHSTHRVSELRKTAAQERTSAKAMVHQQSRKDLEVSPHRVSELRKRVAEERMSAQGHGTSAKEDKIDAEMMTRSHSPHPHLVSELKKRGAEERTSAQGHGAFGIPQMEKLREEIQSKYAENSGKVWERGGRVPKAMSFEEFEVGFRRVTLEIGEVSRSMANGAVVLAMEETKVLSTVS</sequence>
<accession>A0AAV6XLH8</accession>
<feature type="compositionally biased region" description="Basic and acidic residues" evidence="1">
    <location>
        <begin position="1"/>
        <end position="17"/>
    </location>
</feature>
<dbReference type="Proteomes" id="UP000826271">
    <property type="component" value="Unassembled WGS sequence"/>
</dbReference>
<protein>
    <submittedName>
        <fullName evidence="2">Uncharacterized protein</fullName>
    </submittedName>
</protein>
<evidence type="ECO:0000256" key="1">
    <source>
        <dbReference type="SAM" id="MobiDB-lite"/>
    </source>
</evidence>
<dbReference type="AlphaFoldDB" id="A0AAV6XLH8"/>
<feature type="compositionally biased region" description="Basic and acidic residues" evidence="1">
    <location>
        <begin position="75"/>
        <end position="86"/>
    </location>
</feature>